<evidence type="ECO:0000256" key="1">
    <source>
        <dbReference type="SAM" id="MobiDB-lite"/>
    </source>
</evidence>
<dbReference type="AlphaFoldDB" id="A0A914MHR4"/>
<organism evidence="2 3">
    <name type="scientific">Meloidogyne incognita</name>
    <name type="common">Southern root-knot nematode worm</name>
    <name type="synonym">Oxyuris incognita</name>
    <dbReference type="NCBI Taxonomy" id="6306"/>
    <lineage>
        <taxon>Eukaryota</taxon>
        <taxon>Metazoa</taxon>
        <taxon>Ecdysozoa</taxon>
        <taxon>Nematoda</taxon>
        <taxon>Chromadorea</taxon>
        <taxon>Rhabditida</taxon>
        <taxon>Tylenchina</taxon>
        <taxon>Tylenchomorpha</taxon>
        <taxon>Tylenchoidea</taxon>
        <taxon>Meloidogynidae</taxon>
        <taxon>Meloidogyninae</taxon>
        <taxon>Meloidogyne</taxon>
        <taxon>Meloidogyne incognita group</taxon>
    </lineage>
</organism>
<sequence>MVDVGGACWCGEACSRPDVFGAVWSAVFWWLLFPARSNSSNWWRQHWWPCLSATQHDFNNTGIWNVWKKQQLTNGGHPAKIRTSNNNHSKRIPN</sequence>
<feature type="region of interest" description="Disordered" evidence="1">
    <location>
        <begin position="74"/>
        <end position="94"/>
    </location>
</feature>
<reference evidence="3" key="1">
    <citation type="submission" date="2022-11" db="UniProtKB">
        <authorList>
            <consortium name="WormBaseParasite"/>
        </authorList>
    </citation>
    <scope>IDENTIFICATION</scope>
</reference>
<name>A0A914MHR4_MELIC</name>
<evidence type="ECO:0000313" key="3">
    <source>
        <dbReference type="WBParaSite" id="Minc3s01911g27138"/>
    </source>
</evidence>
<dbReference type="Proteomes" id="UP000887563">
    <property type="component" value="Unplaced"/>
</dbReference>
<accession>A0A914MHR4</accession>
<dbReference type="WBParaSite" id="Minc3s01911g27138">
    <property type="protein sequence ID" value="Minc3s01911g27138"/>
    <property type="gene ID" value="Minc3s01911g27138"/>
</dbReference>
<protein>
    <submittedName>
        <fullName evidence="3">Secreted protein</fullName>
    </submittedName>
</protein>
<keyword evidence="2" id="KW-1185">Reference proteome</keyword>
<proteinExistence type="predicted"/>
<evidence type="ECO:0000313" key="2">
    <source>
        <dbReference type="Proteomes" id="UP000887563"/>
    </source>
</evidence>